<dbReference type="GO" id="GO:0016052">
    <property type="term" value="P:carbohydrate catabolic process"/>
    <property type="evidence" value="ECO:0007669"/>
    <property type="project" value="TreeGrafter"/>
</dbReference>
<gene>
    <name evidence="2" type="ORF">NC799_10925</name>
</gene>
<dbReference type="GO" id="GO:0016998">
    <property type="term" value="P:cell wall macromolecule catabolic process"/>
    <property type="evidence" value="ECO:0007669"/>
    <property type="project" value="InterPro"/>
</dbReference>
<dbReference type="Pfam" id="PF01183">
    <property type="entry name" value="Glyco_hydro_25"/>
    <property type="match status" value="1"/>
</dbReference>
<evidence type="ECO:0000313" key="3">
    <source>
        <dbReference type="Proteomes" id="UP001145069"/>
    </source>
</evidence>
<dbReference type="PROSITE" id="PS51904">
    <property type="entry name" value="GLYCOSYL_HYDROL_F25_2"/>
    <property type="match status" value="1"/>
</dbReference>
<evidence type="ECO:0000256" key="1">
    <source>
        <dbReference type="ARBA" id="ARBA00010646"/>
    </source>
</evidence>
<dbReference type="SUPFAM" id="SSF51445">
    <property type="entry name" value="(Trans)glycosidases"/>
    <property type="match status" value="1"/>
</dbReference>
<dbReference type="Proteomes" id="UP001145069">
    <property type="component" value="Unassembled WGS sequence"/>
</dbReference>
<dbReference type="GO" id="GO:0003796">
    <property type="term" value="F:lysozyme activity"/>
    <property type="evidence" value="ECO:0007669"/>
    <property type="project" value="InterPro"/>
</dbReference>
<sequence>MEPKKGIDVSEHQGLIDWDKVKADGIQFAMIRCGYGSDLQKQDDKQFERNVQECERVNIPWGAYLYSYALNQEEAISEANHVIRLLENRLPSYPIALDMEDADQYKAKKGMPDNQQLVAICQTFLSKVKQAGFEVMLYANKDWLTSKLSDKGLEPYHKWLAQWNNKPTYQKQYSIWQFSSTGRVRGIKGNVDLNWAYVDFGNTTSQSPTVYNVTKPTAGFMTAFDAKHNINRVSTVRTGTYYVYNVSQKMVNVTKVEGLPGSWINPLNA</sequence>
<organism evidence="2 3">
    <name type="scientific">Aquibacillus salsiterrae</name>
    <dbReference type="NCBI Taxonomy" id="2950439"/>
    <lineage>
        <taxon>Bacteria</taxon>
        <taxon>Bacillati</taxon>
        <taxon>Bacillota</taxon>
        <taxon>Bacilli</taxon>
        <taxon>Bacillales</taxon>
        <taxon>Bacillaceae</taxon>
        <taxon>Aquibacillus</taxon>
    </lineage>
</organism>
<comment type="caution">
    <text evidence="2">The sequence shown here is derived from an EMBL/GenBank/DDBJ whole genome shotgun (WGS) entry which is preliminary data.</text>
</comment>
<protein>
    <submittedName>
        <fullName evidence="2">Glycoside hydrolase family 25 protein</fullName>
    </submittedName>
</protein>
<dbReference type="PANTHER" id="PTHR34135:SF2">
    <property type="entry name" value="LYSOZYME"/>
    <property type="match status" value="1"/>
</dbReference>
<dbReference type="RefSeq" id="WP_272446474.1">
    <property type="nucleotide sequence ID" value="NZ_JAMQKC010000008.1"/>
</dbReference>
<evidence type="ECO:0000313" key="2">
    <source>
        <dbReference type="EMBL" id="MDC3417408.1"/>
    </source>
</evidence>
<reference evidence="2" key="1">
    <citation type="submission" date="2022-06" db="EMBL/GenBank/DDBJ databases">
        <title>Aquibacillus sp. a new bacterium isolated from soil saline samples.</title>
        <authorList>
            <person name="Galisteo C."/>
            <person name="De La Haba R."/>
            <person name="Sanchez-Porro C."/>
            <person name="Ventosa A."/>
        </authorList>
    </citation>
    <scope>NUCLEOTIDE SEQUENCE</scope>
    <source>
        <strain evidence="2">3ASR75-54</strain>
    </source>
</reference>
<dbReference type="Gene3D" id="3.20.20.80">
    <property type="entry name" value="Glycosidases"/>
    <property type="match status" value="1"/>
</dbReference>
<dbReference type="EMBL" id="JAMQKC010000008">
    <property type="protein sequence ID" value="MDC3417408.1"/>
    <property type="molecule type" value="Genomic_DNA"/>
</dbReference>
<comment type="similarity">
    <text evidence="1">Belongs to the glycosyl hydrolase 25 family.</text>
</comment>
<keyword evidence="2" id="KW-0378">Hydrolase</keyword>
<dbReference type="PANTHER" id="PTHR34135">
    <property type="entry name" value="LYSOZYME"/>
    <property type="match status" value="1"/>
</dbReference>
<proteinExistence type="inferred from homology"/>
<dbReference type="InterPro" id="IPR017853">
    <property type="entry name" value="GH"/>
</dbReference>
<dbReference type="AlphaFoldDB" id="A0A9X3WEV3"/>
<keyword evidence="3" id="KW-1185">Reference proteome</keyword>
<name>A0A9X3WEV3_9BACI</name>
<dbReference type="CDD" id="cd06414">
    <property type="entry name" value="GH25_LytC-like"/>
    <property type="match status" value="1"/>
</dbReference>
<accession>A0A9X3WEV3</accession>
<dbReference type="InterPro" id="IPR002053">
    <property type="entry name" value="Glyco_hydro_25"/>
</dbReference>
<dbReference type="GO" id="GO:0009253">
    <property type="term" value="P:peptidoglycan catabolic process"/>
    <property type="evidence" value="ECO:0007669"/>
    <property type="project" value="InterPro"/>
</dbReference>